<comment type="caution">
    <text evidence="5">The sequence shown here is derived from an EMBL/GenBank/DDBJ whole genome shotgun (WGS) entry which is preliminary data.</text>
</comment>
<dbReference type="PANTHER" id="PTHR45138:SF9">
    <property type="entry name" value="DIGUANYLATE CYCLASE DGCM-RELATED"/>
    <property type="match status" value="1"/>
</dbReference>
<dbReference type="GO" id="GO:1902201">
    <property type="term" value="P:negative regulation of bacterial-type flagellum-dependent cell motility"/>
    <property type="evidence" value="ECO:0007669"/>
    <property type="project" value="TreeGrafter"/>
</dbReference>
<proteinExistence type="predicted"/>
<dbReference type="InterPro" id="IPR050469">
    <property type="entry name" value="Diguanylate_Cyclase"/>
</dbReference>
<dbReference type="SMART" id="SM00267">
    <property type="entry name" value="GGDEF"/>
    <property type="match status" value="1"/>
</dbReference>
<keyword evidence="6" id="KW-1185">Reference proteome</keyword>
<dbReference type="GO" id="GO:0005886">
    <property type="term" value="C:plasma membrane"/>
    <property type="evidence" value="ECO:0007669"/>
    <property type="project" value="TreeGrafter"/>
</dbReference>
<evidence type="ECO:0000256" key="3">
    <source>
        <dbReference type="SAM" id="Phobius"/>
    </source>
</evidence>
<dbReference type="EMBL" id="BBMR01000009">
    <property type="protein sequence ID" value="GAL21589.1"/>
    <property type="molecule type" value="Genomic_DNA"/>
</dbReference>
<dbReference type="Proteomes" id="UP000029228">
    <property type="component" value="Unassembled WGS sequence"/>
</dbReference>
<dbReference type="AlphaFoldDB" id="A0A090S519"/>
<sequence length="411" mass="47061">MNVVLFSKYLSERIENSASNEADMSSILSYTKQQYGEKFARVYSMDDSKICAHSAVVLLEFNRLLESFDDIYQRAFVPIKYRSFICNKLFTNIKNDDFVVNEAYFGREKCQSNNSCAKYASQRQLSDNVVISSLYANQLVDGQLVISISSPVRYQGEIIGDFSIDLPVDEAALLANGKQIAQKSYGTYKQHIIQYADYPFERFSHTEEHVADNQTIFVYRVPIFKVLTDYFWLLFVYFFMSYLLFRKFAELKFSRAALKEVRIQAQRDELTGLYNRSILNDDYFIARVESQPTSIIAIDGDSLKRINDKFGHAFGDQSIKYIADKLVDGVRDNDYVLRLGGDEFLVVLVGCEVDFAHDVARKIQHAIGSDVVNHHGLTVSVSYGVTALKKGESFQRAIERADKELYKAKRS</sequence>
<dbReference type="GO" id="GO:0043709">
    <property type="term" value="P:cell adhesion involved in single-species biofilm formation"/>
    <property type="evidence" value="ECO:0007669"/>
    <property type="project" value="TreeGrafter"/>
</dbReference>
<dbReference type="PANTHER" id="PTHR45138">
    <property type="entry name" value="REGULATORY COMPONENTS OF SENSORY TRANSDUCTION SYSTEM"/>
    <property type="match status" value="1"/>
</dbReference>
<dbReference type="GO" id="GO:0052621">
    <property type="term" value="F:diguanylate cyclase activity"/>
    <property type="evidence" value="ECO:0007669"/>
    <property type="project" value="UniProtKB-EC"/>
</dbReference>
<keyword evidence="3" id="KW-1133">Transmembrane helix</keyword>
<dbReference type="NCBIfam" id="TIGR00254">
    <property type="entry name" value="GGDEF"/>
    <property type="match status" value="1"/>
</dbReference>
<dbReference type="EC" id="2.7.7.65" evidence="1"/>
<dbReference type="InterPro" id="IPR043128">
    <property type="entry name" value="Rev_trsase/Diguanyl_cyclase"/>
</dbReference>
<organism evidence="5 6">
    <name type="scientific">Vibrio maritimus</name>
    <dbReference type="NCBI Taxonomy" id="990268"/>
    <lineage>
        <taxon>Bacteria</taxon>
        <taxon>Pseudomonadati</taxon>
        <taxon>Pseudomonadota</taxon>
        <taxon>Gammaproteobacteria</taxon>
        <taxon>Vibrionales</taxon>
        <taxon>Vibrionaceae</taxon>
        <taxon>Vibrio</taxon>
    </lineage>
</organism>
<gene>
    <name evidence="5" type="ORF">JCM19235_1411</name>
</gene>
<dbReference type="SUPFAM" id="SSF55073">
    <property type="entry name" value="Nucleotide cyclase"/>
    <property type="match status" value="1"/>
</dbReference>
<evidence type="ECO:0000256" key="2">
    <source>
        <dbReference type="ARBA" id="ARBA00034247"/>
    </source>
</evidence>
<dbReference type="STRING" id="990268.JCM19235_1411"/>
<dbReference type="InterPro" id="IPR029787">
    <property type="entry name" value="Nucleotide_cyclase"/>
</dbReference>
<dbReference type="Gene3D" id="3.30.70.270">
    <property type="match status" value="1"/>
</dbReference>
<dbReference type="CDD" id="cd01949">
    <property type="entry name" value="GGDEF"/>
    <property type="match status" value="1"/>
</dbReference>
<protein>
    <recommendedName>
        <fullName evidence="1">diguanylate cyclase</fullName>
        <ecNumber evidence="1">2.7.7.65</ecNumber>
    </recommendedName>
</protein>
<reference evidence="5 6" key="1">
    <citation type="submission" date="2014-09" db="EMBL/GenBank/DDBJ databases">
        <title>Vibrio maritimus JCM 19235. (C45) whole genome shotgun sequence.</title>
        <authorList>
            <person name="Sawabe T."/>
            <person name="Meirelles P."/>
            <person name="Nakanishi M."/>
            <person name="Sayaka M."/>
            <person name="Hattori M."/>
            <person name="Ohkuma M."/>
        </authorList>
    </citation>
    <scope>NUCLEOTIDE SEQUENCE [LARGE SCALE GENOMIC DNA]</scope>
    <source>
        <strain evidence="6">JCM19235</strain>
    </source>
</reference>
<evidence type="ECO:0000313" key="5">
    <source>
        <dbReference type="EMBL" id="GAL21589.1"/>
    </source>
</evidence>
<feature type="transmembrane region" description="Helical" evidence="3">
    <location>
        <begin position="230"/>
        <end position="249"/>
    </location>
</feature>
<accession>A0A090S519</accession>
<evidence type="ECO:0000259" key="4">
    <source>
        <dbReference type="PROSITE" id="PS50887"/>
    </source>
</evidence>
<evidence type="ECO:0000313" key="6">
    <source>
        <dbReference type="Proteomes" id="UP000029228"/>
    </source>
</evidence>
<dbReference type="Pfam" id="PF00990">
    <property type="entry name" value="GGDEF"/>
    <property type="match status" value="1"/>
</dbReference>
<keyword evidence="3" id="KW-0472">Membrane</keyword>
<evidence type="ECO:0000256" key="1">
    <source>
        <dbReference type="ARBA" id="ARBA00012528"/>
    </source>
</evidence>
<dbReference type="InterPro" id="IPR000160">
    <property type="entry name" value="GGDEF_dom"/>
</dbReference>
<keyword evidence="3" id="KW-0812">Transmembrane</keyword>
<feature type="domain" description="GGDEF" evidence="4">
    <location>
        <begin position="291"/>
        <end position="411"/>
    </location>
</feature>
<name>A0A090S519_9VIBR</name>
<dbReference type="PROSITE" id="PS50887">
    <property type="entry name" value="GGDEF"/>
    <property type="match status" value="1"/>
</dbReference>
<comment type="catalytic activity">
    <reaction evidence="2">
        <text>2 GTP = 3',3'-c-di-GMP + 2 diphosphate</text>
        <dbReference type="Rhea" id="RHEA:24898"/>
        <dbReference type="ChEBI" id="CHEBI:33019"/>
        <dbReference type="ChEBI" id="CHEBI:37565"/>
        <dbReference type="ChEBI" id="CHEBI:58805"/>
        <dbReference type="EC" id="2.7.7.65"/>
    </reaction>
</comment>